<dbReference type="EMBL" id="JAROKS010000683">
    <property type="protein sequence ID" value="KAK1784037.1"/>
    <property type="molecule type" value="Genomic_DNA"/>
</dbReference>
<comment type="caution">
    <text evidence="2">The sequence shown here is derived from an EMBL/GenBank/DDBJ whole genome shotgun (WGS) entry which is preliminary data.</text>
</comment>
<name>A0AAD9DL78_9TELE</name>
<organism evidence="2 3">
    <name type="scientific">Electrophorus voltai</name>
    <dbReference type="NCBI Taxonomy" id="2609070"/>
    <lineage>
        <taxon>Eukaryota</taxon>
        <taxon>Metazoa</taxon>
        <taxon>Chordata</taxon>
        <taxon>Craniata</taxon>
        <taxon>Vertebrata</taxon>
        <taxon>Euteleostomi</taxon>
        <taxon>Actinopterygii</taxon>
        <taxon>Neopterygii</taxon>
        <taxon>Teleostei</taxon>
        <taxon>Ostariophysi</taxon>
        <taxon>Gymnotiformes</taxon>
        <taxon>Gymnotoidei</taxon>
        <taxon>Gymnotidae</taxon>
        <taxon>Electrophorus</taxon>
    </lineage>
</organism>
<reference evidence="2" key="1">
    <citation type="submission" date="2023-03" db="EMBL/GenBank/DDBJ databases">
        <title>Electrophorus voltai genome.</title>
        <authorList>
            <person name="Bian C."/>
        </authorList>
    </citation>
    <scope>NUCLEOTIDE SEQUENCE</scope>
    <source>
        <strain evidence="2">CB-2022</strain>
        <tissue evidence="2">Muscle</tissue>
    </source>
</reference>
<evidence type="ECO:0000313" key="2">
    <source>
        <dbReference type="EMBL" id="KAK1784037.1"/>
    </source>
</evidence>
<feature type="compositionally biased region" description="Basic residues" evidence="1">
    <location>
        <begin position="1"/>
        <end position="15"/>
    </location>
</feature>
<protein>
    <submittedName>
        <fullName evidence="2">Uncharacterized protein</fullName>
    </submittedName>
</protein>
<sequence>MPGKGKKRKGKKGHKCPPTTLTGKPSLFLGTLLTPTAGESGTGGVGECGLRRDSVKSYGTHRPGLLGLGRRPLDDFEEALNMVQGRTFQILLGPTTPTWTILRAMLSMEREGTATSLCSLTFSPIMWRIHRWSVLSSWSLSYSPQCCLRRPVLGCSDLWLRHLALDLGL</sequence>
<feature type="region of interest" description="Disordered" evidence="1">
    <location>
        <begin position="1"/>
        <end position="23"/>
    </location>
</feature>
<dbReference type="Proteomes" id="UP001239994">
    <property type="component" value="Unassembled WGS sequence"/>
</dbReference>
<keyword evidence="3" id="KW-1185">Reference proteome</keyword>
<proteinExistence type="predicted"/>
<dbReference type="AlphaFoldDB" id="A0AAD9DL78"/>
<accession>A0AAD9DL78</accession>
<gene>
    <name evidence="2" type="ORF">P4O66_021752</name>
</gene>
<evidence type="ECO:0000256" key="1">
    <source>
        <dbReference type="SAM" id="MobiDB-lite"/>
    </source>
</evidence>
<evidence type="ECO:0000313" key="3">
    <source>
        <dbReference type="Proteomes" id="UP001239994"/>
    </source>
</evidence>